<accession>M4VKX2</accession>
<dbReference type="EMBL" id="CP003538">
    <property type="protein sequence ID" value="AGH99160.1"/>
    <property type="molecule type" value="Genomic_DNA"/>
</dbReference>
<keyword evidence="2" id="KW-0472">Membrane</keyword>
<feature type="compositionally biased region" description="Low complexity" evidence="1">
    <location>
        <begin position="448"/>
        <end position="466"/>
    </location>
</feature>
<dbReference type="CDD" id="cd16431">
    <property type="entry name" value="IcmE"/>
    <property type="match status" value="1"/>
</dbReference>
<organism evidence="3 4">
    <name type="scientific">Micavibrio aeruginosavorus EPB</name>
    <dbReference type="NCBI Taxonomy" id="349215"/>
    <lineage>
        <taxon>Bacteria</taxon>
        <taxon>Pseudomonadati</taxon>
        <taxon>Bdellovibrionota</taxon>
        <taxon>Bdellovibrionia</taxon>
        <taxon>Bdellovibrionales</taxon>
        <taxon>Pseudobdellovibrionaceae</taxon>
        <taxon>Micavibrio</taxon>
    </lineage>
</organism>
<feature type="region of interest" description="Disordered" evidence="1">
    <location>
        <begin position="1"/>
        <end position="28"/>
    </location>
</feature>
<dbReference type="HOGENOM" id="CLU_586372_0_0_5"/>
<proteinExistence type="predicted"/>
<name>M4VKX2_9BACT</name>
<feature type="transmembrane region" description="Helical" evidence="2">
    <location>
        <begin position="36"/>
        <end position="58"/>
    </location>
</feature>
<dbReference type="RefSeq" id="WP_015468667.1">
    <property type="nucleotide sequence ID" value="NC_020812.1"/>
</dbReference>
<feature type="region of interest" description="Disordered" evidence="1">
    <location>
        <begin position="147"/>
        <end position="167"/>
    </location>
</feature>
<evidence type="ECO:0000256" key="2">
    <source>
        <dbReference type="SAM" id="Phobius"/>
    </source>
</evidence>
<keyword evidence="2" id="KW-1133">Transmembrane helix</keyword>
<feature type="compositionally biased region" description="Polar residues" evidence="1">
    <location>
        <begin position="415"/>
        <end position="432"/>
    </location>
</feature>
<feature type="region of interest" description="Disordered" evidence="1">
    <location>
        <begin position="415"/>
        <end position="466"/>
    </location>
</feature>
<dbReference type="Proteomes" id="UP000011932">
    <property type="component" value="Chromosome"/>
</dbReference>
<dbReference type="InterPro" id="IPR049855">
    <property type="entry name" value="DotG/IcmE-like_C"/>
</dbReference>
<dbReference type="KEGG" id="man:A11S_2365"/>
<gene>
    <name evidence="3" type="ORF">A11S_2365</name>
</gene>
<sequence>MSNNEFDNDPLGQDAGFEDFDGGEQSMGDMLRNNPMVKIGVVLGAIATIVGGIVLFGGEKQTGGTSVMRPGSDLTQAPGANDVSDTYRGQIEDFNQAQIDQAKSTGQSALPVPVGTTRGVIPLDEAKVSEEDPLERWRRLQAERIEKEKQAAPEAGPQAPPVDPNAEVKQQLAKAMAGQMESILDFKTIKGAEQESVSSPDWIEQKRQEQKDKAEAERQAAEGDAKASDVVILLPAGTIEYAQLMTEANTDAPGPVLAQIVSGPLAGSRAIGSFKASNEYITLQFNTVVVDGVAYGTDAIALDPKTANPGMITEIDKKYFTRVILPAAAAFIEGLGGAIAETGSTTLTVATGGSSSSSTTEDLDTKQEFFKAVEEAAEKVGEMLDEEADNAEPMLRVAAGTPMALLFVKPVQQSTSKPEPTVASQTSNQNPFGNLIPAFIPVQNQGQPGTAAPATATTETGTSSTN</sequence>
<keyword evidence="2" id="KW-0812">Transmembrane</keyword>
<reference evidence="3 4" key="1">
    <citation type="journal article" date="2013" name="ISME J.">
        <title>By their genes ye shall know them: genomic signatures of predatory bacteria.</title>
        <authorList>
            <person name="Pasternak Z."/>
            <person name="Pietrokovski S."/>
            <person name="Rotem O."/>
            <person name="Gophna U."/>
            <person name="Lurie-Weinberger M.N."/>
            <person name="Jurkevitch E."/>
        </authorList>
    </citation>
    <scope>NUCLEOTIDE SEQUENCE [LARGE SCALE GENOMIC DNA]</scope>
    <source>
        <strain evidence="3">EPB</strain>
    </source>
</reference>
<dbReference type="STRING" id="349215.A11S_2365"/>
<dbReference type="AlphaFoldDB" id="M4VKX2"/>
<evidence type="ECO:0000256" key="1">
    <source>
        <dbReference type="SAM" id="MobiDB-lite"/>
    </source>
</evidence>
<feature type="region of interest" description="Disordered" evidence="1">
    <location>
        <begin position="194"/>
        <end position="222"/>
    </location>
</feature>
<evidence type="ECO:0000313" key="4">
    <source>
        <dbReference type="Proteomes" id="UP000011932"/>
    </source>
</evidence>
<dbReference type="OrthoDB" id="7226251at2"/>
<feature type="compositionally biased region" description="Basic and acidic residues" evidence="1">
    <location>
        <begin position="203"/>
        <end position="222"/>
    </location>
</feature>
<evidence type="ECO:0000313" key="3">
    <source>
        <dbReference type="EMBL" id="AGH99160.1"/>
    </source>
</evidence>
<protein>
    <submittedName>
        <fullName evidence="3">DotG</fullName>
    </submittedName>
</protein>